<protein>
    <submittedName>
        <fullName evidence="2">Uncharacterized protein</fullName>
    </submittedName>
</protein>
<dbReference type="AlphaFoldDB" id="A0A3B0W9F3"/>
<keyword evidence="1" id="KW-1133">Transmembrane helix</keyword>
<keyword evidence="1" id="KW-0812">Transmembrane</keyword>
<reference evidence="2" key="1">
    <citation type="submission" date="2018-06" db="EMBL/GenBank/DDBJ databases">
        <authorList>
            <person name="Zhirakovskaya E."/>
        </authorList>
    </citation>
    <scope>NUCLEOTIDE SEQUENCE</scope>
</reference>
<evidence type="ECO:0000313" key="2">
    <source>
        <dbReference type="EMBL" id="VAW47832.1"/>
    </source>
</evidence>
<organism evidence="2">
    <name type="scientific">hydrothermal vent metagenome</name>
    <dbReference type="NCBI Taxonomy" id="652676"/>
    <lineage>
        <taxon>unclassified sequences</taxon>
        <taxon>metagenomes</taxon>
        <taxon>ecological metagenomes</taxon>
    </lineage>
</organism>
<gene>
    <name evidence="2" type="ORF">MNBD_GAMMA03-1940</name>
</gene>
<dbReference type="EMBL" id="UOFC01000168">
    <property type="protein sequence ID" value="VAW47832.1"/>
    <property type="molecule type" value="Genomic_DNA"/>
</dbReference>
<feature type="transmembrane region" description="Helical" evidence="1">
    <location>
        <begin position="322"/>
        <end position="339"/>
    </location>
</feature>
<accession>A0A3B0W9F3</accession>
<proteinExistence type="predicted"/>
<sequence length="516" mass="60596">MKIIFYITHEGLNCYKEHDIVVDFFLWEEVEEIDAYLTSLSENTLISIVIDVIEEDIYFEWAPRLLPWEKQSFLERRKSRFSNEEFSLSEVQWTNYQREGQAGRKEELLLISLLANDEHFVNFLTKLEEAQILVTSIYSKPFLLVEYFKKRVKSYLKLSKKELLHPFLVVSRESEYAFRQIFFYEGQLRISRLVELDHESRDMTTSLAHETKLAIAYVRSQDFISPDIKIGLVFLDSDPELLLGLLKRCKQEGIVSSVDDEHFFKALSFNDLTQKKQYCSVNKNRCFSRQAMVDFIFASQLKGFYSNPYIKKIKGFILGRQVFIGLNILLLLGGIYYIVVSSVNALVSWEKQAIYEQKIIEHNTEVVRLKKVVNLQDNAQHIKASVEFSEAILKLKLSRVVAFDIEQWSEVFNQHSQHIQLSDMYWKTLKRFDSRESEITITAWVFPFYETYKDPVKWVDDFVEDFKKLPGVKSVELQQEPLNRNLTQTLIIDATQKTVDALPFTVKIGVKDVEFK</sequence>
<name>A0A3B0W9F3_9ZZZZ</name>
<keyword evidence="1" id="KW-0472">Membrane</keyword>
<evidence type="ECO:0000256" key="1">
    <source>
        <dbReference type="SAM" id="Phobius"/>
    </source>
</evidence>